<dbReference type="PROSITE" id="PS51832">
    <property type="entry name" value="HD_GYP"/>
    <property type="match status" value="1"/>
</dbReference>
<reference evidence="3 4" key="1">
    <citation type="submission" date="2018-10" db="EMBL/GenBank/DDBJ databases">
        <title>Phylogenomics of Brevibacillus.</title>
        <authorList>
            <person name="Dunlap C."/>
        </authorList>
    </citation>
    <scope>NUCLEOTIDE SEQUENCE [LARGE SCALE GENOMIC DNA]</scope>
    <source>
        <strain evidence="3 4">NRRL NRS 1219</strain>
    </source>
</reference>
<proteinExistence type="predicted"/>
<dbReference type="InterPro" id="IPR037522">
    <property type="entry name" value="HD_GYP_dom"/>
</dbReference>
<dbReference type="CDD" id="cd00077">
    <property type="entry name" value="HDc"/>
    <property type="match status" value="1"/>
</dbReference>
<dbReference type="EMBL" id="BJOD01000012">
    <property type="protein sequence ID" value="GED25383.1"/>
    <property type="molecule type" value="Genomic_DNA"/>
</dbReference>
<evidence type="ECO:0000313" key="2">
    <source>
        <dbReference type="EMBL" id="GED25383.1"/>
    </source>
</evidence>
<reference evidence="2 5" key="2">
    <citation type="submission" date="2019-06" db="EMBL/GenBank/DDBJ databases">
        <title>Whole genome shotgun sequence of Brevibacillus agri NBRC 15538.</title>
        <authorList>
            <person name="Hosoyama A."/>
            <person name="Uohara A."/>
            <person name="Ohji S."/>
            <person name="Ichikawa N."/>
        </authorList>
    </citation>
    <scope>NUCLEOTIDE SEQUENCE [LARGE SCALE GENOMIC DNA]</scope>
    <source>
        <strain evidence="2 5">NBRC 15538</strain>
    </source>
</reference>
<dbReference type="Gene3D" id="1.10.3210.10">
    <property type="entry name" value="Hypothetical protein af1432"/>
    <property type="match status" value="1"/>
</dbReference>
<dbReference type="AlphaFoldDB" id="A0A3M8B4L2"/>
<feature type="domain" description="HD-GYP" evidence="1">
    <location>
        <begin position="21"/>
        <end position="215"/>
    </location>
</feature>
<dbReference type="Proteomes" id="UP000317180">
    <property type="component" value="Unassembled WGS sequence"/>
</dbReference>
<dbReference type="Pfam" id="PF13487">
    <property type="entry name" value="HD_5"/>
    <property type="match status" value="1"/>
</dbReference>
<protein>
    <submittedName>
        <fullName evidence="3">HD-GYP domain-containing protein</fullName>
    </submittedName>
</protein>
<dbReference type="Proteomes" id="UP000276178">
    <property type="component" value="Unassembled WGS sequence"/>
</dbReference>
<dbReference type="InterPro" id="IPR052020">
    <property type="entry name" value="Cyclic_di-GMP/3'3'-cGAMP_PDE"/>
</dbReference>
<name>A0A3M8B4L2_9BACL</name>
<dbReference type="EMBL" id="RHHN01000018">
    <property type="protein sequence ID" value="RNB58222.1"/>
    <property type="molecule type" value="Genomic_DNA"/>
</dbReference>
<keyword evidence="5" id="KW-1185">Reference proteome</keyword>
<organism evidence="3 4">
    <name type="scientific">Brevibacillus agri</name>
    <dbReference type="NCBI Taxonomy" id="51101"/>
    <lineage>
        <taxon>Bacteria</taxon>
        <taxon>Bacillati</taxon>
        <taxon>Bacillota</taxon>
        <taxon>Bacilli</taxon>
        <taxon>Bacillales</taxon>
        <taxon>Paenibacillaceae</taxon>
        <taxon>Brevibacillus</taxon>
    </lineage>
</organism>
<dbReference type="SMART" id="SM00471">
    <property type="entry name" value="HDc"/>
    <property type="match status" value="1"/>
</dbReference>
<accession>A0A3M8B4L2</accession>
<evidence type="ECO:0000313" key="3">
    <source>
        <dbReference type="EMBL" id="RNB58222.1"/>
    </source>
</evidence>
<sequence>MAGEAPLQKLLTTMLHSNRAATNHMVETIHSLVSCVNARDPYTYQHSVNVGFYAWVIANQLQLDEEECANVYIGALLHDIRIIGTPDSILRKNGSLTPEELAIMKKHPEIGYAIVKRIAPLQQRGIAKTVLYHRERLDGKGYPHGLFAAEIPLGAKIVSVAEAFNAMTSARLYRPVLDYGKAVDQLLDGKGSQFDPTVVDVFLEAMASRREKARL</sequence>
<comment type="caution">
    <text evidence="3">The sequence shown here is derived from an EMBL/GenBank/DDBJ whole genome shotgun (WGS) entry which is preliminary data.</text>
</comment>
<evidence type="ECO:0000313" key="5">
    <source>
        <dbReference type="Proteomes" id="UP000317180"/>
    </source>
</evidence>
<dbReference type="InterPro" id="IPR003607">
    <property type="entry name" value="HD/PDEase_dom"/>
</dbReference>
<evidence type="ECO:0000259" key="1">
    <source>
        <dbReference type="PROSITE" id="PS51832"/>
    </source>
</evidence>
<dbReference type="OrthoDB" id="9759601at2"/>
<evidence type="ECO:0000313" key="4">
    <source>
        <dbReference type="Proteomes" id="UP000276178"/>
    </source>
</evidence>
<gene>
    <name evidence="2" type="ORF">BAG01nite_14850</name>
    <name evidence="3" type="ORF">EB820_05590</name>
</gene>
<dbReference type="SUPFAM" id="SSF109604">
    <property type="entry name" value="HD-domain/PDEase-like"/>
    <property type="match status" value="1"/>
</dbReference>
<dbReference type="PANTHER" id="PTHR45228">
    <property type="entry name" value="CYCLIC DI-GMP PHOSPHODIESTERASE TM_0186-RELATED"/>
    <property type="match status" value="1"/>
</dbReference>